<protein>
    <recommendedName>
        <fullName evidence="3">STAS/SEC14 domain-containing protein</fullName>
    </recommendedName>
</protein>
<dbReference type="AlphaFoldDB" id="A0A7K1G9B0"/>
<accession>A0A7K1G9B0</accession>
<dbReference type="EMBL" id="WJYA01000003">
    <property type="protein sequence ID" value="MTE25866.1"/>
    <property type="molecule type" value="Genomic_DNA"/>
</dbReference>
<organism evidence="1 2">
    <name type="scientific">Winogradskyella ouciana</name>
    <dbReference type="NCBI Taxonomy" id="2608631"/>
    <lineage>
        <taxon>Bacteria</taxon>
        <taxon>Pseudomonadati</taxon>
        <taxon>Bacteroidota</taxon>
        <taxon>Flavobacteriia</taxon>
        <taxon>Flavobacteriales</taxon>
        <taxon>Flavobacteriaceae</taxon>
        <taxon>Winogradskyella</taxon>
    </lineage>
</organism>
<comment type="caution">
    <text evidence="1">The sequence shown here is derived from an EMBL/GenBank/DDBJ whole genome shotgun (WGS) entry which is preliminary data.</text>
</comment>
<proteinExistence type="predicted"/>
<dbReference type="RefSeq" id="WP_155087711.1">
    <property type="nucleotide sequence ID" value="NZ_WJYA01000003.1"/>
</dbReference>
<gene>
    <name evidence="1" type="ORF">F1003_02880</name>
</gene>
<sequence length="137" mass="15765">MRFEDSPHSKSIAYDKIVLDFGSYYLCGDFFIMEINEGEHFNGEKLNTLLDSLRAYYGTHKALAYIANRVNAYSIDPVLWSYFDKDDSILIATCIVSYRDSTYMSANIEKNIASIPMKRAFSLGEAINWVQNLKEFN</sequence>
<reference evidence="1 2" key="1">
    <citation type="submission" date="2019-11" db="EMBL/GenBank/DDBJ databases">
        <title>Winogradskyella ouciana sp. nov., isolated from the hadal seawater of the Mariana Trench.</title>
        <authorList>
            <person name="Liu R."/>
        </authorList>
    </citation>
    <scope>NUCLEOTIDE SEQUENCE [LARGE SCALE GENOMIC DNA]</scope>
    <source>
        <strain evidence="1 2">ZXX205</strain>
    </source>
</reference>
<name>A0A7K1G9B0_9FLAO</name>
<evidence type="ECO:0000313" key="1">
    <source>
        <dbReference type="EMBL" id="MTE25866.1"/>
    </source>
</evidence>
<evidence type="ECO:0000313" key="2">
    <source>
        <dbReference type="Proteomes" id="UP000447545"/>
    </source>
</evidence>
<evidence type="ECO:0008006" key="3">
    <source>
        <dbReference type="Google" id="ProtNLM"/>
    </source>
</evidence>
<keyword evidence="2" id="KW-1185">Reference proteome</keyword>
<dbReference type="Proteomes" id="UP000447545">
    <property type="component" value="Unassembled WGS sequence"/>
</dbReference>